<gene>
    <name evidence="7" type="ORF">ABID44_001255</name>
</gene>
<evidence type="ECO:0000256" key="2">
    <source>
        <dbReference type="ARBA" id="ARBA00022475"/>
    </source>
</evidence>
<keyword evidence="2" id="KW-1003">Cell membrane</keyword>
<name>A0ABV2KK20_9HYPH</name>
<keyword evidence="4 6" id="KW-1133">Transmembrane helix</keyword>
<evidence type="ECO:0000256" key="6">
    <source>
        <dbReference type="SAM" id="Phobius"/>
    </source>
</evidence>
<reference evidence="7 8" key="1">
    <citation type="submission" date="2024-06" db="EMBL/GenBank/DDBJ databases">
        <title>Genomic Encyclopedia of Type Strains, Phase IV (KMG-IV): sequencing the most valuable type-strain genomes for metagenomic binning, comparative biology and taxonomic classification.</title>
        <authorList>
            <person name="Goeker M."/>
        </authorList>
    </citation>
    <scope>NUCLEOTIDE SEQUENCE [LARGE SCALE GENOMIC DNA]</scope>
    <source>
        <strain evidence="7 8">DSM 19730</strain>
    </source>
</reference>
<feature type="transmembrane region" description="Helical" evidence="6">
    <location>
        <begin position="183"/>
        <end position="204"/>
    </location>
</feature>
<evidence type="ECO:0000313" key="7">
    <source>
        <dbReference type="EMBL" id="MET3660940.1"/>
    </source>
</evidence>
<feature type="transmembrane region" description="Helical" evidence="6">
    <location>
        <begin position="149"/>
        <end position="171"/>
    </location>
</feature>
<keyword evidence="3 6" id="KW-0812">Transmembrane</keyword>
<comment type="subcellular location">
    <subcellularLocation>
        <location evidence="1">Cell membrane</location>
        <topology evidence="1">Multi-pass membrane protein</topology>
    </subcellularLocation>
</comment>
<feature type="transmembrane region" description="Helical" evidence="6">
    <location>
        <begin position="7"/>
        <end position="29"/>
    </location>
</feature>
<dbReference type="Pfam" id="PF01810">
    <property type="entry name" value="LysE"/>
    <property type="match status" value="1"/>
</dbReference>
<dbReference type="Proteomes" id="UP001549143">
    <property type="component" value="Unassembled WGS sequence"/>
</dbReference>
<keyword evidence="5 6" id="KW-0472">Membrane</keyword>
<comment type="caution">
    <text evidence="7">The sequence shown here is derived from an EMBL/GenBank/DDBJ whole genome shotgun (WGS) entry which is preliminary data.</text>
</comment>
<evidence type="ECO:0000313" key="8">
    <source>
        <dbReference type="Proteomes" id="UP001549143"/>
    </source>
</evidence>
<protein>
    <submittedName>
        <fullName evidence="7">Threonine/homoserine/homoserine lactone efflux protein</fullName>
    </submittedName>
</protein>
<evidence type="ECO:0000256" key="3">
    <source>
        <dbReference type="ARBA" id="ARBA00022692"/>
    </source>
</evidence>
<dbReference type="RefSeq" id="WP_354150829.1">
    <property type="nucleotide sequence ID" value="NZ_JBEPMN010000003.1"/>
</dbReference>
<organism evidence="7 8">
    <name type="scientific">Aquamicrobium ahrensii</name>
    <dbReference type="NCBI Taxonomy" id="469551"/>
    <lineage>
        <taxon>Bacteria</taxon>
        <taxon>Pseudomonadati</taxon>
        <taxon>Pseudomonadota</taxon>
        <taxon>Alphaproteobacteria</taxon>
        <taxon>Hyphomicrobiales</taxon>
        <taxon>Phyllobacteriaceae</taxon>
        <taxon>Aquamicrobium</taxon>
    </lineage>
</organism>
<dbReference type="EMBL" id="JBEPMN010000003">
    <property type="protein sequence ID" value="MET3660940.1"/>
    <property type="molecule type" value="Genomic_DNA"/>
</dbReference>
<evidence type="ECO:0000256" key="1">
    <source>
        <dbReference type="ARBA" id="ARBA00004651"/>
    </source>
</evidence>
<dbReference type="PANTHER" id="PTHR30086">
    <property type="entry name" value="ARGININE EXPORTER PROTEIN ARGO"/>
    <property type="match status" value="1"/>
</dbReference>
<evidence type="ECO:0000256" key="5">
    <source>
        <dbReference type="ARBA" id="ARBA00023136"/>
    </source>
</evidence>
<feature type="transmembrane region" description="Helical" evidence="6">
    <location>
        <begin position="75"/>
        <end position="93"/>
    </location>
</feature>
<feature type="transmembrane region" description="Helical" evidence="6">
    <location>
        <begin position="41"/>
        <end position="63"/>
    </location>
</feature>
<dbReference type="PANTHER" id="PTHR30086:SF20">
    <property type="entry name" value="ARGININE EXPORTER PROTEIN ARGO-RELATED"/>
    <property type="match status" value="1"/>
</dbReference>
<evidence type="ECO:0000256" key="4">
    <source>
        <dbReference type="ARBA" id="ARBA00022989"/>
    </source>
</evidence>
<sequence>MHIDFGMLALYVVTVITMIAVPGPVAVLVTGAGLAGGAKKAFNTIAGTNAASLVLILLSALVVKGIFAINETAFNLLKLAGACYIGWIGWEILRESRTPDQQPAAAVQPRVGGFSKGFVMAISNPKDIIFFASFFPQFVSVTPDTNTSIALLTILWVVLDFATLFLIYLLVARLLKPSVHRAILRVSGVLLLIIAIGGVAMTAMDLWRA</sequence>
<proteinExistence type="predicted"/>
<accession>A0ABV2KK20</accession>
<dbReference type="InterPro" id="IPR001123">
    <property type="entry name" value="LeuE-type"/>
</dbReference>
<keyword evidence="8" id="KW-1185">Reference proteome</keyword>